<dbReference type="Proteomes" id="UP000470771">
    <property type="component" value="Unassembled WGS sequence"/>
</dbReference>
<dbReference type="GO" id="GO:0051213">
    <property type="term" value="F:dioxygenase activity"/>
    <property type="evidence" value="ECO:0007669"/>
    <property type="project" value="UniProtKB-KW"/>
</dbReference>
<proteinExistence type="predicted"/>
<dbReference type="InterPro" id="IPR029063">
    <property type="entry name" value="SAM-dependent_MTases_sf"/>
</dbReference>
<keyword evidence="2" id="KW-1185">Reference proteome</keyword>
<keyword evidence="1" id="KW-0560">Oxidoreductase</keyword>
<comment type="caution">
    <text evidence="1">The sequence shown here is derived from an EMBL/GenBank/DDBJ whole genome shotgun (WGS) entry which is preliminary data.</text>
</comment>
<protein>
    <submittedName>
        <fullName evidence="1">Phytanoyl-CoA dioxygenase</fullName>
    </submittedName>
</protein>
<dbReference type="EMBL" id="WWNE01000005">
    <property type="protein sequence ID" value="NBG65438.1"/>
    <property type="molecule type" value="Genomic_DNA"/>
</dbReference>
<evidence type="ECO:0000313" key="2">
    <source>
        <dbReference type="Proteomes" id="UP000470771"/>
    </source>
</evidence>
<dbReference type="AlphaFoldDB" id="A0A6N9NFL5"/>
<accession>A0A6N9NFL5</accession>
<evidence type="ECO:0000313" key="1">
    <source>
        <dbReference type="EMBL" id="NBG65438.1"/>
    </source>
</evidence>
<dbReference type="SUPFAM" id="SSF53335">
    <property type="entry name" value="S-adenosyl-L-methionine-dependent methyltransferases"/>
    <property type="match status" value="1"/>
</dbReference>
<sequence length="332" mass="37899">MNKNEIIQTIQEFSFSVIEESIEPSKAEKYIKNIHTYFQQITEITGFENKIDYLAAIPAAQGKALGLNHAAQCLLDYNRTVLFVKGIVQAIRKKQQQFPNTTIQVFYAGCGPYATLLTLVAPLFTSAEVQFTLLEINKNSVDAAKKLITAMELTNHVSDFYLADAVTFKIPQPEKFHVLISETLDAVLYRECYVPILFNLLPQLNKDVVVIPENVLIDVFALSNSKDESSLLELNLGTIVNVKAASTKYMNNKERIKQLEEFKISFKTLDKEHQKTLLIDTKVHIHESIWLKRNQSSLTLPLKINLDYSLPHQSMVFTYFLEPEVELRCSYQ</sequence>
<name>A0A6N9NFL5_9FLAO</name>
<organism evidence="1 2">
    <name type="scientific">Acidiluteibacter ferrifornacis</name>
    <dbReference type="NCBI Taxonomy" id="2692424"/>
    <lineage>
        <taxon>Bacteria</taxon>
        <taxon>Pseudomonadati</taxon>
        <taxon>Bacteroidota</taxon>
        <taxon>Flavobacteriia</taxon>
        <taxon>Flavobacteriales</taxon>
        <taxon>Cryomorphaceae</taxon>
        <taxon>Acidiluteibacter</taxon>
    </lineage>
</organism>
<dbReference type="Gene3D" id="3.40.50.150">
    <property type="entry name" value="Vaccinia Virus protein VP39"/>
    <property type="match status" value="1"/>
</dbReference>
<keyword evidence="1" id="KW-0223">Dioxygenase</keyword>
<dbReference type="RefSeq" id="WP_160632396.1">
    <property type="nucleotide sequence ID" value="NZ_WWNE01000005.1"/>
</dbReference>
<reference evidence="1 2" key="1">
    <citation type="submission" date="2019-12" db="EMBL/GenBank/DDBJ databases">
        <authorList>
            <person name="Zhao J."/>
        </authorList>
    </citation>
    <scope>NUCLEOTIDE SEQUENCE [LARGE SCALE GENOMIC DNA]</scope>
    <source>
        <strain evidence="1 2">S-15</strain>
    </source>
</reference>
<gene>
    <name evidence="1" type="ORF">GQN54_04885</name>
</gene>